<dbReference type="PANTHER" id="PTHR12997:SF2">
    <property type="entry name" value="INOSITOL POLYPHOSPHATE-5-PHOSPHATASE A"/>
    <property type="match status" value="1"/>
</dbReference>
<evidence type="ECO:0000256" key="1">
    <source>
        <dbReference type="ARBA" id="ARBA00022801"/>
    </source>
</evidence>
<reference evidence="2 3" key="1">
    <citation type="submission" date="2017-03" db="EMBL/GenBank/DDBJ databases">
        <title>Genome Survey of Euroglyphus maynei.</title>
        <authorList>
            <person name="Arlian L.G."/>
            <person name="Morgan M.S."/>
            <person name="Rider S.D."/>
        </authorList>
    </citation>
    <scope>NUCLEOTIDE SEQUENCE [LARGE SCALE GENOMIC DNA]</scope>
    <source>
        <strain evidence="2">Arlian Lab</strain>
        <tissue evidence="2">Whole body</tissue>
    </source>
</reference>
<evidence type="ECO:0000313" key="2">
    <source>
        <dbReference type="EMBL" id="OTF72472.1"/>
    </source>
</evidence>
<dbReference type="Proteomes" id="UP000194236">
    <property type="component" value="Unassembled WGS sequence"/>
</dbReference>
<dbReference type="InterPro" id="IPR039737">
    <property type="entry name" value="INPP5A"/>
</dbReference>
<sequence>MAEFIKTVNRLKPKFIALHCQEFGGKDYRNTSAYVDDFVRTLISNDEMIDFDTIRIFLDEDYSFDDKYTALGSFYFIHKTQNASIWNFDGKFFT</sequence>
<gene>
    <name evidence="2" type="ORF">BLA29_013319</name>
</gene>
<name>A0A1Y3AVG2_EURMA</name>
<keyword evidence="1" id="KW-0378">Hydrolase</keyword>
<keyword evidence="3" id="KW-1185">Reference proteome</keyword>
<protein>
    <submittedName>
        <fullName evidence="2">Uncharacterized protein</fullName>
    </submittedName>
</protein>
<dbReference type="PANTHER" id="PTHR12997">
    <property type="entry name" value="TYPE I INOSITOL-1,4,5-TRISPHOSPHATE 5-PHOSPHATASE"/>
    <property type="match status" value="1"/>
</dbReference>
<dbReference type="GO" id="GO:0004445">
    <property type="term" value="F:inositol-polyphosphate 5-phosphatase activity"/>
    <property type="evidence" value="ECO:0007669"/>
    <property type="project" value="InterPro"/>
</dbReference>
<dbReference type="EMBL" id="MUJZ01055979">
    <property type="protein sequence ID" value="OTF72472.1"/>
    <property type="molecule type" value="Genomic_DNA"/>
</dbReference>
<organism evidence="2 3">
    <name type="scientific">Euroglyphus maynei</name>
    <name type="common">Mayne's house dust mite</name>
    <dbReference type="NCBI Taxonomy" id="6958"/>
    <lineage>
        <taxon>Eukaryota</taxon>
        <taxon>Metazoa</taxon>
        <taxon>Ecdysozoa</taxon>
        <taxon>Arthropoda</taxon>
        <taxon>Chelicerata</taxon>
        <taxon>Arachnida</taxon>
        <taxon>Acari</taxon>
        <taxon>Acariformes</taxon>
        <taxon>Sarcoptiformes</taxon>
        <taxon>Astigmata</taxon>
        <taxon>Psoroptidia</taxon>
        <taxon>Analgoidea</taxon>
        <taxon>Pyroglyphidae</taxon>
        <taxon>Pyroglyphinae</taxon>
        <taxon>Euroglyphus</taxon>
    </lineage>
</organism>
<dbReference type="OrthoDB" id="5780965at2759"/>
<accession>A0A1Y3AVG2</accession>
<proteinExistence type="predicted"/>
<dbReference type="AlphaFoldDB" id="A0A1Y3AVG2"/>
<comment type="caution">
    <text evidence="2">The sequence shown here is derived from an EMBL/GenBank/DDBJ whole genome shotgun (WGS) entry which is preliminary data.</text>
</comment>
<evidence type="ECO:0000313" key="3">
    <source>
        <dbReference type="Proteomes" id="UP000194236"/>
    </source>
</evidence>